<protein>
    <recommendedName>
        <fullName evidence="4">Secreted protein</fullName>
    </recommendedName>
</protein>
<feature type="region of interest" description="Disordered" evidence="1">
    <location>
        <begin position="29"/>
        <end position="55"/>
    </location>
</feature>
<evidence type="ECO:0000256" key="1">
    <source>
        <dbReference type="SAM" id="MobiDB-lite"/>
    </source>
</evidence>
<gene>
    <name evidence="2" type="ORF">FB558_8138</name>
</gene>
<evidence type="ECO:0008006" key="4">
    <source>
        <dbReference type="Google" id="ProtNLM"/>
    </source>
</evidence>
<feature type="compositionally biased region" description="Pro residues" evidence="1">
    <location>
        <begin position="31"/>
        <end position="54"/>
    </location>
</feature>
<dbReference type="AlphaFoldDB" id="A0A543CYU2"/>
<name>A0A543CYU2_9PSEU</name>
<keyword evidence="3" id="KW-1185">Reference proteome</keyword>
<dbReference type="Proteomes" id="UP000315677">
    <property type="component" value="Unassembled WGS sequence"/>
</dbReference>
<sequence>MGTGTRLAGTVVAVTAVFAVAWGVGASTAPRPAPPPAVPSAPTPPAAAPAPAPPESRVALVDGYRVRLDGELVPGGPSQVFATITRDGAAVTDLEPHLGGFGHLVVLRLEDLALLPVRSGGPAPAPTDRSGPGLAFTTGSTAPGTYRLYLEFRHAGAVRTATFAVSAREVS</sequence>
<evidence type="ECO:0000313" key="3">
    <source>
        <dbReference type="Proteomes" id="UP000315677"/>
    </source>
</evidence>
<evidence type="ECO:0000313" key="2">
    <source>
        <dbReference type="EMBL" id="TQM02272.1"/>
    </source>
</evidence>
<organism evidence="2 3">
    <name type="scientific">Pseudonocardia kunmingensis</name>
    <dbReference type="NCBI Taxonomy" id="630975"/>
    <lineage>
        <taxon>Bacteria</taxon>
        <taxon>Bacillati</taxon>
        <taxon>Actinomycetota</taxon>
        <taxon>Actinomycetes</taxon>
        <taxon>Pseudonocardiales</taxon>
        <taxon>Pseudonocardiaceae</taxon>
        <taxon>Pseudonocardia</taxon>
    </lineage>
</organism>
<dbReference type="RefSeq" id="WP_170231788.1">
    <property type="nucleotide sequence ID" value="NZ_VFPA01000007.1"/>
</dbReference>
<dbReference type="EMBL" id="VFPA01000007">
    <property type="protein sequence ID" value="TQM02272.1"/>
    <property type="molecule type" value="Genomic_DNA"/>
</dbReference>
<reference evidence="2 3" key="1">
    <citation type="submission" date="2019-06" db="EMBL/GenBank/DDBJ databases">
        <title>Sequencing the genomes of 1000 actinobacteria strains.</title>
        <authorList>
            <person name="Klenk H.-P."/>
        </authorList>
    </citation>
    <scope>NUCLEOTIDE SEQUENCE [LARGE SCALE GENOMIC DNA]</scope>
    <source>
        <strain evidence="2 3">DSM 45301</strain>
    </source>
</reference>
<comment type="caution">
    <text evidence="2">The sequence shown here is derived from an EMBL/GenBank/DDBJ whole genome shotgun (WGS) entry which is preliminary data.</text>
</comment>
<proteinExistence type="predicted"/>
<accession>A0A543CYU2</accession>